<accession>A0ABS7UJM4</accession>
<name>A0ABS7UJM4_9ACTN</name>
<dbReference type="CDD" id="cd05289">
    <property type="entry name" value="MDR_like_2"/>
    <property type="match status" value="1"/>
</dbReference>
<keyword evidence="2" id="KW-0560">Oxidoreductase</keyword>
<dbReference type="Gene3D" id="3.40.50.720">
    <property type="entry name" value="NAD(P)-binding Rossmann-like Domain"/>
    <property type="match status" value="1"/>
</dbReference>
<organism evidence="4 5">
    <name type="scientific">Nocardioides mangrovi</name>
    <dbReference type="NCBI Taxonomy" id="2874580"/>
    <lineage>
        <taxon>Bacteria</taxon>
        <taxon>Bacillati</taxon>
        <taxon>Actinomycetota</taxon>
        <taxon>Actinomycetes</taxon>
        <taxon>Propionibacteriales</taxon>
        <taxon>Nocardioidaceae</taxon>
        <taxon>Nocardioides</taxon>
    </lineage>
</organism>
<comment type="caution">
    <text evidence="4">The sequence shown here is derived from an EMBL/GenBank/DDBJ whole genome shotgun (WGS) entry which is preliminary data.</text>
</comment>
<dbReference type="EMBL" id="JAIQZJ010000020">
    <property type="protein sequence ID" value="MBZ5740990.1"/>
    <property type="molecule type" value="Genomic_DNA"/>
</dbReference>
<dbReference type="InterPro" id="IPR020843">
    <property type="entry name" value="ER"/>
</dbReference>
<dbReference type="SMART" id="SM00829">
    <property type="entry name" value="PKS_ER"/>
    <property type="match status" value="1"/>
</dbReference>
<evidence type="ECO:0000256" key="1">
    <source>
        <dbReference type="ARBA" id="ARBA00022857"/>
    </source>
</evidence>
<dbReference type="Pfam" id="PF13602">
    <property type="entry name" value="ADH_zinc_N_2"/>
    <property type="match status" value="1"/>
</dbReference>
<dbReference type="Proteomes" id="UP000780875">
    <property type="component" value="Unassembled WGS sequence"/>
</dbReference>
<dbReference type="PANTHER" id="PTHR48106">
    <property type="entry name" value="QUINONE OXIDOREDUCTASE PIG3-RELATED"/>
    <property type="match status" value="1"/>
</dbReference>
<evidence type="ECO:0000313" key="4">
    <source>
        <dbReference type="EMBL" id="MBZ5740990.1"/>
    </source>
</evidence>
<sequence length="304" mass="30761">MTTDTTFRAAVVRTPAGPGSIELLDLPVRDPGPGQVRVRVAAASVNPVDLAVAGGFFHGIGLIDQPERTGLGWDFSGTVEAVGDGVDLPVGTRVAGLVGGLDRDFGTYAEQLVVPVADVGLVPDGLDLVAAATFPLNALTAAQLVDLLGDGAGRTLLVTGAAGAVGGYVAPMAAARGWRVTGLARATDEDFVRGLGVDFTASAEPGWDAVADGAVLQEAGVALVRDGGVFVGVQPSNPPASERGVDVKVVGVVPDGRRTTDLLADAAAGRLVTRIAGELPLAEAAEAQRQVAKGGVRGRWVLRP</sequence>
<protein>
    <submittedName>
        <fullName evidence="4">NADP-dependent oxidoreductase</fullName>
    </submittedName>
</protein>
<dbReference type="InterPro" id="IPR011032">
    <property type="entry name" value="GroES-like_sf"/>
</dbReference>
<evidence type="ECO:0000256" key="2">
    <source>
        <dbReference type="ARBA" id="ARBA00023002"/>
    </source>
</evidence>
<proteinExistence type="predicted"/>
<keyword evidence="1" id="KW-0521">NADP</keyword>
<dbReference type="Gene3D" id="3.90.180.10">
    <property type="entry name" value="Medium-chain alcohol dehydrogenases, catalytic domain"/>
    <property type="match status" value="1"/>
</dbReference>
<keyword evidence="5" id="KW-1185">Reference proteome</keyword>
<evidence type="ECO:0000259" key="3">
    <source>
        <dbReference type="SMART" id="SM00829"/>
    </source>
</evidence>
<dbReference type="RefSeq" id="WP_224125287.1">
    <property type="nucleotide sequence ID" value="NZ_JAIQZJ010000020.1"/>
</dbReference>
<dbReference type="InterPro" id="IPR036291">
    <property type="entry name" value="NAD(P)-bd_dom_sf"/>
</dbReference>
<feature type="domain" description="Enoyl reductase (ER)" evidence="3">
    <location>
        <begin position="19"/>
        <end position="302"/>
    </location>
</feature>
<dbReference type="SUPFAM" id="SSF50129">
    <property type="entry name" value="GroES-like"/>
    <property type="match status" value="1"/>
</dbReference>
<reference evidence="4 5" key="1">
    <citation type="submission" date="2021-09" db="EMBL/GenBank/DDBJ databases">
        <title>Whole genome sequence of Nocardioides sp. GBK3QG-3.</title>
        <authorList>
            <person name="Tuo L."/>
        </authorList>
    </citation>
    <scope>NUCLEOTIDE SEQUENCE [LARGE SCALE GENOMIC DNA]</scope>
    <source>
        <strain evidence="4 5">GBK3QG-3</strain>
    </source>
</reference>
<evidence type="ECO:0000313" key="5">
    <source>
        <dbReference type="Proteomes" id="UP000780875"/>
    </source>
</evidence>
<dbReference type="SUPFAM" id="SSF51735">
    <property type="entry name" value="NAD(P)-binding Rossmann-fold domains"/>
    <property type="match status" value="1"/>
</dbReference>
<dbReference type="InterPro" id="IPR013154">
    <property type="entry name" value="ADH-like_N"/>
</dbReference>
<dbReference type="Pfam" id="PF08240">
    <property type="entry name" value="ADH_N"/>
    <property type="match status" value="1"/>
</dbReference>
<gene>
    <name evidence="4" type="ORF">K8U61_22680</name>
</gene>